<keyword evidence="1" id="KW-0472">Membrane</keyword>
<feature type="transmembrane region" description="Helical" evidence="1">
    <location>
        <begin position="12"/>
        <end position="28"/>
    </location>
</feature>
<dbReference type="AlphaFoldDB" id="A0A914SJ10"/>
<protein>
    <submittedName>
        <fullName evidence="3">Uncharacterized protein</fullName>
    </submittedName>
</protein>
<evidence type="ECO:0000256" key="1">
    <source>
        <dbReference type="SAM" id="Phobius"/>
    </source>
</evidence>
<evidence type="ECO:0000313" key="2">
    <source>
        <dbReference type="Proteomes" id="UP000887564"/>
    </source>
</evidence>
<keyword evidence="1" id="KW-1133">Transmembrane helix</keyword>
<dbReference type="WBParaSite" id="PEQ_0001392601-mRNA-1">
    <property type="protein sequence ID" value="PEQ_0001392601-mRNA-1"/>
    <property type="gene ID" value="PEQ_0001392601"/>
</dbReference>
<accession>A0A914SJ10</accession>
<dbReference type="Proteomes" id="UP000887564">
    <property type="component" value="Unplaced"/>
</dbReference>
<keyword evidence="2" id="KW-1185">Reference proteome</keyword>
<reference evidence="3" key="1">
    <citation type="submission" date="2022-11" db="UniProtKB">
        <authorList>
            <consortium name="WormBaseParasite"/>
        </authorList>
    </citation>
    <scope>IDENTIFICATION</scope>
</reference>
<keyword evidence="1" id="KW-0812">Transmembrane</keyword>
<name>A0A914SJ10_PAREQ</name>
<proteinExistence type="predicted"/>
<sequence>MVRNGFSKTSASVVVFFISAFFHEYLVLTEN</sequence>
<organism evidence="2 3">
    <name type="scientific">Parascaris equorum</name>
    <name type="common">Equine roundworm</name>
    <dbReference type="NCBI Taxonomy" id="6256"/>
    <lineage>
        <taxon>Eukaryota</taxon>
        <taxon>Metazoa</taxon>
        <taxon>Ecdysozoa</taxon>
        <taxon>Nematoda</taxon>
        <taxon>Chromadorea</taxon>
        <taxon>Rhabditida</taxon>
        <taxon>Spirurina</taxon>
        <taxon>Ascaridomorpha</taxon>
        <taxon>Ascaridoidea</taxon>
        <taxon>Ascarididae</taxon>
        <taxon>Parascaris</taxon>
    </lineage>
</organism>
<evidence type="ECO:0000313" key="3">
    <source>
        <dbReference type="WBParaSite" id="PEQ_0001392601-mRNA-1"/>
    </source>
</evidence>